<feature type="transmembrane region" description="Helical" evidence="1">
    <location>
        <begin position="110"/>
        <end position="128"/>
    </location>
</feature>
<feature type="transmembrane region" description="Helical" evidence="1">
    <location>
        <begin position="173"/>
        <end position="196"/>
    </location>
</feature>
<feature type="transmembrane region" description="Helical" evidence="1">
    <location>
        <begin position="134"/>
        <end position="152"/>
    </location>
</feature>
<keyword evidence="1" id="KW-0812">Transmembrane</keyword>
<dbReference type="GO" id="GO:0009636">
    <property type="term" value="P:response to toxic substance"/>
    <property type="evidence" value="ECO:0007669"/>
    <property type="project" value="TreeGrafter"/>
</dbReference>
<evidence type="ECO:0000256" key="1">
    <source>
        <dbReference type="SAM" id="Phobius"/>
    </source>
</evidence>
<dbReference type="InterPro" id="IPR025962">
    <property type="entry name" value="SdpI/YhfL"/>
</dbReference>
<name>A0A9D2M496_9FIRM</name>
<accession>A0A9D2M496</accession>
<feature type="non-terminal residue" evidence="3">
    <location>
        <position position="1"/>
    </location>
</feature>
<feature type="transmembrane region" description="Helical" evidence="1">
    <location>
        <begin position="31"/>
        <end position="52"/>
    </location>
</feature>
<comment type="caution">
    <text evidence="3">The sequence shown here is derived from an EMBL/GenBank/DDBJ whole genome shotgun (WGS) entry which is preliminary data.</text>
</comment>
<gene>
    <name evidence="3" type="ORF">H9943_09670</name>
</gene>
<reference evidence="3" key="1">
    <citation type="journal article" date="2021" name="PeerJ">
        <title>Extensive microbial diversity within the chicken gut microbiome revealed by metagenomics and culture.</title>
        <authorList>
            <person name="Gilroy R."/>
            <person name="Ravi A."/>
            <person name="Getino M."/>
            <person name="Pursley I."/>
            <person name="Horton D.L."/>
            <person name="Alikhan N.F."/>
            <person name="Baker D."/>
            <person name="Gharbi K."/>
            <person name="Hall N."/>
            <person name="Watson M."/>
            <person name="Adriaenssens E.M."/>
            <person name="Foster-Nyarko E."/>
            <person name="Jarju S."/>
            <person name="Secka A."/>
            <person name="Antonio M."/>
            <person name="Oren A."/>
            <person name="Chaudhuri R.R."/>
            <person name="La Ragione R."/>
            <person name="Hildebrand F."/>
            <person name="Pallen M.J."/>
        </authorList>
    </citation>
    <scope>NUCLEOTIDE SEQUENCE</scope>
    <source>
        <strain evidence="3">ChiBcec8-14828</strain>
    </source>
</reference>
<feature type="transmembrane region" description="Helical" evidence="1">
    <location>
        <begin position="58"/>
        <end position="77"/>
    </location>
</feature>
<organism evidence="3 4">
    <name type="scientific">Candidatus Ruthenibacterium avium</name>
    <dbReference type="NCBI Taxonomy" id="2838751"/>
    <lineage>
        <taxon>Bacteria</taxon>
        <taxon>Bacillati</taxon>
        <taxon>Bacillota</taxon>
        <taxon>Clostridia</taxon>
        <taxon>Eubacteriales</taxon>
        <taxon>Oscillospiraceae</taxon>
        <taxon>Ruthenibacterium</taxon>
    </lineage>
</organism>
<dbReference type="Proteomes" id="UP000824209">
    <property type="component" value="Unassembled WGS sequence"/>
</dbReference>
<dbReference type="AlphaFoldDB" id="A0A9D2M496"/>
<keyword evidence="1" id="KW-0472">Membrane</keyword>
<dbReference type="InterPro" id="IPR027783">
    <property type="entry name" value="Bacterial_PH-related"/>
</dbReference>
<dbReference type="Pfam" id="PF10882">
    <property type="entry name" value="bPH_5"/>
    <property type="match status" value="1"/>
</dbReference>
<protein>
    <submittedName>
        <fullName evidence="3">SdpI family protein</fullName>
    </submittedName>
</protein>
<dbReference type="Pfam" id="PF13630">
    <property type="entry name" value="SdpI"/>
    <property type="match status" value="1"/>
</dbReference>
<keyword evidence="1" id="KW-1133">Transmembrane helix</keyword>
<dbReference type="EMBL" id="DWYA01000087">
    <property type="protein sequence ID" value="HJB40648.1"/>
    <property type="molecule type" value="Genomic_DNA"/>
</dbReference>
<feature type="domain" description="Bacterial Pleckstrin homology" evidence="2">
    <location>
        <begin position="201"/>
        <end position="295"/>
    </location>
</feature>
<dbReference type="PANTHER" id="PTHR37810:SF5">
    <property type="entry name" value="IMMUNITY PROTEIN SDPI"/>
    <property type="match status" value="1"/>
</dbReference>
<dbReference type="PANTHER" id="PTHR37810">
    <property type="entry name" value="IMMUNITY PROTEIN SDPI"/>
    <property type="match status" value="1"/>
</dbReference>
<evidence type="ECO:0000313" key="4">
    <source>
        <dbReference type="Proteomes" id="UP000824209"/>
    </source>
</evidence>
<reference evidence="3" key="2">
    <citation type="submission" date="2021-04" db="EMBL/GenBank/DDBJ databases">
        <authorList>
            <person name="Gilroy R."/>
        </authorList>
    </citation>
    <scope>NUCLEOTIDE SEQUENCE</scope>
    <source>
        <strain evidence="3">ChiBcec8-14828</strain>
    </source>
</reference>
<evidence type="ECO:0000313" key="3">
    <source>
        <dbReference type="EMBL" id="HJB40648.1"/>
    </source>
</evidence>
<evidence type="ECO:0000259" key="2">
    <source>
        <dbReference type="Pfam" id="PF10882"/>
    </source>
</evidence>
<sequence length="311" mass="35121">PVILLGIHWLMIALVFLDARNRDQPVKAVSLILYIFPVMSWVASGMIYATAMGMELDMATWSIVLAGVLFLVMGNYFPKMKRNYTMGIRLPWTVSNEENWVKTHRFGGKVWVVGGLLMIVSAFLPTAILPICVIIAILLVGFVPIGYSYLYYRKQRKENSFVQDVSEKEKKSMKVWSVVALVIMIGTFVFVGVMLFTGDMTVTYTNEAMQITADYWPDRTVQYSDIESVEYREQDDSGIRTNGFGSPRLSMGTFRNDEFGSYTRYSYTQCPCAVVLHLTDDKILVVSGQDEAATKEIYEALSTRVSQSAVD</sequence>
<proteinExistence type="predicted"/>